<dbReference type="Pfam" id="PF04377">
    <property type="entry name" value="ATE_C"/>
    <property type="match status" value="1"/>
</dbReference>
<comment type="catalytic activity">
    <reaction evidence="4">
        <text>N-terminal L-glutamyl-[protein] + L-leucyl-tRNA(Leu) = N-terminal L-leucyl-L-glutamyl-[protein] + tRNA(Leu) + H(+)</text>
        <dbReference type="Rhea" id="RHEA:50412"/>
        <dbReference type="Rhea" id="RHEA-COMP:9613"/>
        <dbReference type="Rhea" id="RHEA-COMP:9622"/>
        <dbReference type="Rhea" id="RHEA-COMP:12664"/>
        <dbReference type="Rhea" id="RHEA-COMP:12668"/>
        <dbReference type="ChEBI" id="CHEBI:15378"/>
        <dbReference type="ChEBI" id="CHEBI:64721"/>
        <dbReference type="ChEBI" id="CHEBI:78442"/>
        <dbReference type="ChEBI" id="CHEBI:78494"/>
        <dbReference type="ChEBI" id="CHEBI:133041"/>
        <dbReference type="EC" id="2.3.2.29"/>
    </reaction>
</comment>
<evidence type="ECO:0000256" key="1">
    <source>
        <dbReference type="ARBA" id="ARBA00022490"/>
    </source>
</evidence>
<organism evidence="7 8">
    <name type="scientific">Marinobacter salarius</name>
    <dbReference type="NCBI Taxonomy" id="1420917"/>
    <lineage>
        <taxon>Bacteria</taxon>
        <taxon>Pseudomonadati</taxon>
        <taxon>Pseudomonadota</taxon>
        <taxon>Gammaproteobacteria</taxon>
        <taxon>Pseudomonadales</taxon>
        <taxon>Marinobacteraceae</taxon>
        <taxon>Marinobacter</taxon>
    </lineage>
</organism>
<evidence type="ECO:0000259" key="5">
    <source>
        <dbReference type="Pfam" id="PF04376"/>
    </source>
</evidence>
<dbReference type="InterPro" id="IPR007472">
    <property type="entry name" value="N-end_Aminoacyl_Trfase_C"/>
</dbReference>
<dbReference type="AlphaFoldDB" id="A0A1W6K8X1"/>
<dbReference type="NCBIfam" id="NF002341">
    <property type="entry name" value="PRK01305.1-1"/>
    <property type="match status" value="1"/>
</dbReference>
<dbReference type="NCBIfam" id="NF002342">
    <property type="entry name" value="PRK01305.1-3"/>
    <property type="match status" value="1"/>
</dbReference>
<comment type="function">
    <text evidence="4">Functions in the N-end rule pathway of protein degradation where it conjugates Leu from its aminoacyl-tRNA to the N-termini of proteins containing an N-terminal aspartate or glutamate.</text>
</comment>
<name>A0A1W6K8X1_9GAMM</name>
<dbReference type="GO" id="GO:0004057">
    <property type="term" value="F:arginyl-tRNA--protein transferase activity"/>
    <property type="evidence" value="ECO:0007669"/>
    <property type="project" value="InterPro"/>
</dbReference>
<dbReference type="InterPro" id="IPR030700">
    <property type="entry name" value="N-end_Aminoacyl_Trfase"/>
</dbReference>
<dbReference type="InterPro" id="IPR007471">
    <property type="entry name" value="N-end_Aminoacyl_Trfase_N"/>
</dbReference>
<accession>A0A1W6K8X1</accession>
<dbReference type="PANTHER" id="PTHR21367:SF1">
    <property type="entry name" value="ARGINYL-TRNA--PROTEIN TRANSFERASE 1"/>
    <property type="match status" value="1"/>
</dbReference>
<dbReference type="PANTHER" id="PTHR21367">
    <property type="entry name" value="ARGININE-TRNA-PROTEIN TRANSFERASE 1"/>
    <property type="match status" value="1"/>
</dbReference>
<dbReference type="NCBIfam" id="NF002346">
    <property type="entry name" value="PRK01305.2-3"/>
    <property type="match status" value="1"/>
</dbReference>
<proteinExistence type="inferred from homology"/>
<dbReference type="PIRSF" id="PIRSF037208">
    <property type="entry name" value="ATE_pro_prd"/>
    <property type="match status" value="1"/>
</dbReference>
<evidence type="ECO:0000313" key="8">
    <source>
        <dbReference type="Proteomes" id="UP000193100"/>
    </source>
</evidence>
<comment type="subcellular location">
    <subcellularLocation>
        <location evidence="4">Cytoplasm</location>
    </subcellularLocation>
</comment>
<dbReference type="NCBIfam" id="NF002345">
    <property type="entry name" value="PRK01305.2-2"/>
    <property type="match status" value="1"/>
</dbReference>
<evidence type="ECO:0000256" key="3">
    <source>
        <dbReference type="ARBA" id="ARBA00023315"/>
    </source>
</evidence>
<comment type="similarity">
    <text evidence="4">Belongs to the R-transferase family. Bpt subfamily.</text>
</comment>
<dbReference type="HAMAP" id="MF_00689">
    <property type="entry name" value="Bpt"/>
    <property type="match status" value="1"/>
</dbReference>
<dbReference type="GO" id="GO:0071596">
    <property type="term" value="P:ubiquitin-dependent protein catabolic process via the N-end rule pathway"/>
    <property type="evidence" value="ECO:0007669"/>
    <property type="project" value="InterPro"/>
</dbReference>
<evidence type="ECO:0000256" key="2">
    <source>
        <dbReference type="ARBA" id="ARBA00022679"/>
    </source>
</evidence>
<dbReference type="Proteomes" id="UP000193100">
    <property type="component" value="Chromosome"/>
</dbReference>
<dbReference type="InterPro" id="IPR017138">
    <property type="entry name" value="Asp_Glu_LeuTrfase"/>
</dbReference>
<dbReference type="EMBL" id="CP020931">
    <property type="protein sequence ID" value="ARM83863.1"/>
    <property type="molecule type" value="Genomic_DNA"/>
</dbReference>
<dbReference type="GO" id="GO:0008914">
    <property type="term" value="F:leucyl-tRNA--protein transferase activity"/>
    <property type="evidence" value="ECO:0007669"/>
    <property type="project" value="UniProtKB-UniRule"/>
</dbReference>
<keyword evidence="3 4" id="KW-0012">Acyltransferase</keyword>
<feature type="domain" description="N-end aminoacyl transferase N-terminal" evidence="5">
    <location>
        <begin position="15"/>
        <end position="85"/>
    </location>
</feature>
<dbReference type="GO" id="GO:0005737">
    <property type="term" value="C:cytoplasm"/>
    <property type="evidence" value="ECO:0007669"/>
    <property type="project" value="UniProtKB-SubCell"/>
</dbReference>
<dbReference type="RefSeq" id="WP_085680209.1">
    <property type="nucleotide sequence ID" value="NZ_CP020931.1"/>
</dbReference>
<keyword evidence="1 4" id="KW-0963">Cytoplasm</keyword>
<protein>
    <recommendedName>
        <fullName evidence="4">Aspartate/glutamate leucyltransferase</fullName>
        <ecNumber evidence="4">2.3.2.29</ecNumber>
    </recommendedName>
</protein>
<evidence type="ECO:0000259" key="6">
    <source>
        <dbReference type="Pfam" id="PF04377"/>
    </source>
</evidence>
<dbReference type="SUPFAM" id="SSF55729">
    <property type="entry name" value="Acyl-CoA N-acyltransferases (Nat)"/>
    <property type="match status" value="1"/>
</dbReference>
<dbReference type="InterPro" id="IPR016181">
    <property type="entry name" value="Acyl_CoA_acyltransferase"/>
</dbReference>
<dbReference type="Gene3D" id="3.40.630.30">
    <property type="match status" value="1"/>
</dbReference>
<comment type="catalytic activity">
    <reaction evidence="4">
        <text>N-terminal L-aspartyl-[protein] + L-leucyl-tRNA(Leu) = N-terminal L-leucyl-L-aspartyl-[protein] + tRNA(Leu) + H(+)</text>
        <dbReference type="Rhea" id="RHEA:50420"/>
        <dbReference type="Rhea" id="RHEA-COMP:9613"/>
        <dbReference type="Rhea" id="RHEA-COMP:9622"/>
        <dbReference type="Rhea" id="RHEA-COMP:12669"/>
        <dbReference type="Rhea" id="RHEA-COMP:12674"/>
        <dbReference type="ChEBI" id="CHEBI:15378"/>
        <dbReference type="ChEBI" id="CHEBI:64720"/>
        <dbReference type="ChEBI" id="CHEBI:78442"/>
        <dbReference type="ChEBI" id="CHEBI:78494"/>
        <dbReference type="ChEBI" id="CHEBI:133042"/>
        <dbReference type="EC" id="2.3.2.29"/>
    </reaction>
</comment>
<dbReference type="EC" id="2.3.2.29" evidence="4"/>
<gene>
    <name evidence="4" type="primary">bpt</name>
    <name evidence="7" type="ORF">MARSALSMR5_01782</name>
</gene>
<sequence>MSNLRTLVFFATPAHDCSYLPDREATTMFVDPRAHVDKRLYSQLTALGFRRSGSHYYRPHCESCNACVPVRLKVEEFQPDRSQRRVMKKNADLGCRMVKATFSERYYSLYAHYIEQRHSDGDMYPPSREQFMSFLVEGATDSWFVEIMDGDNLVGLAAVDMLGEGLSAIYTVFDPAYESRSLGTFAVLWQIEEAKRLGLPHLYLGYWIEECRKMNYKTRFRPIEALRDGQWHTMEVN</sequence>
<dbReference type="Pfam" id="PF04376">
    <property type="entry name" value="ATE_N"/>
    <property type="match status" value="1"/>
</dbReference>
<reference evidence="7 8" key="1">
    <citation type="submission" date="2017-04" db="EMBL/GenBank/DDBJ databases">
        <title>Genome Sequence of Marinobacter salarius strain SMR5 Isolated from a culture of the Diatom Skeletonema marinoi.</title>
        <authorList>
            <person name="Topel M."/>
            <person name="Pinder M.I.M."/>
            <person name="Johansson O.N."/>
            <person name="Kourtchenko O."/>
            <person name="Godhe A."/>
            <person name="Clarke A.K."/>
        </authorList>
    </citation>
    <scope>NUCLEOTIDE SEQUENCE [LARGE SCALE GENOMIC DNA]</scope>
    <source>
        <strain evidence="7 8">SMR5</strain>
    </source>
</reference>
<dbReference type="GeneID" id="77255747"/>
<feature type="domain" description="N-end rule aminoacyl transferase C-terminal" evidence="6">
    <location>
        <begin position="106"/>
        <end position="226"/>
    </location>
</feature>
<evidence type="ECO:0000256" key="4">
    <source>
        <dbReference type="HAMAP-Rule" id="MF_00689"/>
    </source>
</evidence>
<keyword evidence="2 4" id="KW-0808">Transferase</keyword>
<dbReference type="STRING" id="1420917.AU15_13115"/>
<evidence type="ECO:0000313" key="7">
    <source>
        <dbReference type="EMBL" id="ARM83863.1"/>
    </source>
</evidence>